<name>A0A927MGR9_9ACTN</name>
<evidence type="ECO:0000313" key="9">
    <source>
        <dbReference type="EMBL" id="MBE1492816.1"/>
    </source>
</evidence>
<feature type="region of interest" description="Disordered" evidence="7">
    <location>
        <begin position="300"/>
        <end position="358"/>
    </location>
</feature>
<dbReference type="Gene3D" id="1.10.3470.10">
    <property type="entry name" value="ABC transporter involved in vitamin B12 uptake, BtuC"/>
    <property type="match status" value="1"/>
</dbReference>
<evidence type="ECO:0000256" key="5">
    <source>
        <dbReference type="ARBA" id="ARBA00023136"/>
    </source>
</evidence>
<proteinExistence type="inferred from homology"/>
<evidence type="ECO:0000256" key="2">
    <source>
        <dbReference type="ARBA" id="ARBA00008034"/>
    </source>
</evidence>
<gene>
    <name evidence="9" type="ORF">H4W31_008454</name>
</gene>
<sequence length="358" mass="36308">MSLFQYDFMIRALIGALVIGLTAPALGIYLVQRRMSLIGDGIGHVALTGVGVGLLLNRSPVVMAVIVAAVAAVAIELIRERGRTSGDVALAMLFYGGIAGGVMLVGLSGSSSNANLMAYLFGSLTTTSPEDLVVIVVLAVVVLVTMITLRPALFAISHDEEYARVSGLPVRALNLLLAVTTAVTVTIAMRAVGLLLISALMVVPVATAQLFTRGFLGTMLSAMGLGLLASGSGVWLAGTANTALGATIVILAIGLFLVVAVGVSLRRAVGRRRAVPRPAGLVEPCDVVLESARRAALDPAATLSADRSAGGSAGASPGGSRPDEPTVDRDPEEELSAGSGGTVPGSAPARPVGVLRKG</sequence>
<comment type="similarity">
    <text evidence="2 6">Belongs to the ABC-3 integral membrane protein family.</text>
</comment>
<keyword evidence="4 8" id="KW-1133">Transmembrane helix</keyword>
<accession>A0A927MGR9</accession>
<feature type="transmembrane region" description="Helical" evidence="8">
    <location>
        <begin position="243"/>
        <end position="265"/>
    </location>
</feature>
<feature type="transmembrane region" description="Helical" evidence="8">
    <location>
        <begin position="219"/>
        <end position="237"/>
    </location>
</feature>
<dbReference type="EMBL" id="JADBEB010000001">
    <property type="protein sequence ID" value="MBE1492816.1"/>
    <property type="molecule type" value="Genomic_DNA"/>
</dbReference>
<evidence type="ECO:0000256" key="8">
    <source>
        <dbReference type="SAM" id="Phobius"/>
    </source>
</evidence>
<dbReference type="SUPFAM" id="SSF81345">
    <property type="entry name" value="ABC transporter involved in vitamin B12 uptake, BtuC"/>
    <property type="match status" value="1"/>
</dbReference>
<evidence type="ECO:0000256" key="3">
    <source>
        <dbReference type="ARBA" id="ARBA00022692"/>
    </source>
</evidence>
<feature type="transmembrane region" description="Helical" evidence="8">
    <location>
        <begin position="90"/>
        <end position="112"/>
    </location>
</feature>
<dbReference type="GO" id="GO:0010043">
    <property type="term" value="P:response to zinc ion"/>
    <property type="evidence" value="ECO:0007669"/>
    <property type="project" value="TreeGrafter"/>
</dbReference>
<dbReference type="Pfam" id="PF00950">
    <property type="entry name" value="ABC-3"/>
    <property type="match status" value="1"/>
</dbReference>
<evidence type="ECO:0000256" key="6">
    <source>
        <dbReference type="RuleBase" id="RU003943"/>
    </source>
</evidence>
<evidence type="ECO:0000256" key="1">
    <source>
        <dbReference type="ARBA" id="ARBA00004141"/>
    </source>
</evidence>
<dbReference type="PANTHER" id="PTHR30477:SF0">
    <property type="entry name" value="METAL TRANSPORT SYSTEM MEMBRANE PROTEIN TM_0125-RELATED"/>
    <property type="match status" value="1"/>
</dbReference>
<keyword evidence="6" id="KW-0813">Transport</keyword>
<feature type="transmembrane region" description="Helical" evidence="8">
    <location>
        <begin position="61"/>
        <end position="78"/>
    </location>
</feature>
<dbReference type="CDD" id="cd06550">
    <property type="entry name" value="TM_ABC_iron-siderophores_like"/>
    <property type="match status" value="1"/>
</dbReference>
<dbReference type="PANTHER" id="PTHR30477">
    <property type="entry name" value="ABC-TRANSPORTER METAL-BINDING PROTEIN"/>
    <property type="match status" value="1"/>
</dbReference>
<protein>
    <submittedName>
        <fullName evidence="9">Zinc transport system permease protein</fullName>
    </submittedName>
</protein>
<dbReference type="InterPro" id="IPR001626">
    <property type="entry name" value="ABC_TroCD"/>
</dbReference>
<evidence type="ECO:0000256" key="4">
    <source>
        <dbReference type="ARBA" id="ARBA00022989"/>
    </source>
</evidence>
<comment type="subcellular location">
    <subcellularLocation>
        <location evidence="6">Cell membrane</location>
        <topology evidence="6">Multi-pass membrane protein</topology>
    </subcellularLocation>
    <subcellularLocation>
        <location evidence="1">Membrane</location>
        <topology evidence="1">Multi-pass membrane protein</topology>
    </subcellularLocation>
</comment>
<dbReference type="InterPro" id="IPR037294">
    <property type="entry name" value="ABC_BtuC-like"/>
</dbReference>
<keyword evidence="3 6" id="KW-0812">Transmembrane</keyword>
<dbReference type="GO" id="GO:0043190">
    <property type="term" value="C:ATP-binding cassette (ABC) transporter complex"/>
    <property type="evidence" value="ECO:0007669"/>
    <property type="project" value="InterPro"/>
</dbReference>
<feature type="transmembrane region" description="Helical" evidence="8">
    <location>
        <begin position="168"/>
        <end position="188"/>
    </location>
</feature>
<comment type="caution">
    <text evidence="9">The sequence shown here is derived from an EMBL/GenBank/DDBJ whole genome shotgun (WGS) entry which is preliminary data.</text>
</comment>
<dbReference type="Proteomes" id="UP000649753">
    <property type="component" value="Unassembled WGS sequence"/>
</dbReference>
<feature type="transmembrane region" description="Helical" evidence="8">
    <location>
        <begin position="12"/>
        <end position="30"/>
    </location>
</feature>
<keyword evidence="10" id="KW-1185">Reference proteome</keyword>
<feature type="transmembrane region" description="Helical" evidence="8">
    <location>
        <begin position="194"/>
        <end position="212"/>
    </location>
</feature>
<dbReference type="GO" id="GO:0055085">
    <property type="term" value="P:transmembrane transport"/>
    <property type="evidence" value="ECO:0007669"/>
    <property type="project" value="InterPro"/>
</dbReference>
<feature type="transmembrane region" description="Helical" evidence="8">
    <location>
        <begin position="37"/>
        <end position="55"/>
    </location>
</feature>
<keyword evidence="5 8" id="KW-0472">Membrane</keyword>
<dbReference type="AlphaFoldDB" id="A0A927MGR9"/>
<evidence type="ECO:0000313" key="10">
    <source>
        <dbReference type="Proteomes" id="UP000649753"/>
    </source>
</evidence>
<reference evidence="9" key="1">
    <citation type="submission" date="2020-10" db="EMBL/GenBank/DDBJ databases">
        <title>Sequencing the genomes of 1000 actinobacteria strains.</title>
        <authorList>
            <person name="Klenk H.-P."/>
        </authorList>
    </citation>
    <scope>NUCLEOTIDE SEQUENCE</scope>
    <source>
        <strain evidence="9">DSM 46832</strain>
    </source>
</reference>
<organism evidence="9 10">
    <name type="scientific">Plantactinospora soyae</name>
    <dbReference type="NCBI Taxonomy" id="1544732"/>
    <lineage>
        <taxon>Bacteria</taxon>
        <taxon>Bacillati</taxon>
        <taxon>Actinomycetota</taxon>
        <taxon>Actinomycetes</taxon>
        <taxon>Micromonosporales</taxon>
        <taxon>Micromonosporaceae</taxon>
        <taxon>Plantactinospora</taxon>
    </lineage>
</organism>
<evidence type="ECO:0000256" key="7">
    <source>
        <dbReference type="SAM" id="MobiDB-lite"/>
    </source>
</evidence>
<feature type="transmembrane region" description="Helical" evidence="8">
    <location>
        <begin position="132"/>
        <end position="156"/>
    </location>
</feature>